<name>A0A8J2KGQ6_9HEXA</name>
<accession>A0A8J2KGQ6</accession>
<dbReference type="Proteomes" id="UP000708208">
    <property type="component" value="Unassembled WGS sequence"/>
</dbReference>
<evidence type="ECO:0000256" key="1">
    <source>
        <dbReference type="SAM" id="MobiDB-lite"/>
    </source>
</evidence>
<feature type="region of interest" description="Disordered" evidence="1">
    <location>
        <begin position="1"/>
        <end position="94"/>
    </location>
</feature>
<protein>
    <submittedName>
        <fullName evidence="2">Uncharacterized protein</fullName>
    </submittedName>
</protein>
<gene>
    <name evidence="2" type="ORF">AFUS01_LOCUS27150</name>
</gene>
<sequence>ANKTSLPPKEKKVQPKKPTPTPKVKRLTDEKSASKRPRLVEDQSAPKRSRGRPSNSTKFPGSYKLRPRIQPSEDEITSSTRTIEESPESFSDSSVTVENQVELIVKWLCKQERSTVKESSLNLDSPPRLMNEIGTTVMLTQKTNVVCLPLIHNKN</sequence>
<comment type="caution">
    <text evidence="2">The sequence shown here is derived from an EMBL/GenBank/DDBJ whole genome shotgun (WGS) entry which is preliminary data.</text>
</comment>
<organism evidence="2 3">
    <name type="scientific">Allacma fusca</name>
    <dbReference type="NCBI Taxonomy" id="39272"/>
    <lineage>
        <taxon>Eukaryota</taxon>
        <taxon>Metazoa</taxon>
        <taxon>Ecdysozoa</taxon>
        <taxon>Arthropoda</taxon>
        <taxon>Hexapoda</taxon>
        <taxon>Collembola</taxon>
        <taxon>Symphypleona</taxon>
        <taxon>Sminthuridae</taxon>
        <taxon>Allacma</taxon>
    </lineage>
</organism>
<feature type="non-terminal residue" evidence="2">
    <location>
        <position position="155"/>
    </location>
</feature>
<dbReference type="AlphaFoldDB" id="A0A8J2KGQ6"/>
<dbReference type="EMBL" id="CAJVCH010372323">
    <property type="protein sequence ID" value="CAG7816533.1"/>
    <property type="molecule type" value="Genomic_DNA"/>
</dbReference>
<evidence type="ECO:0000313" key="2">
    <source>
        <dbReference type="EMBL" id="CAG7816533.1"/>
    </source>
</evidence>
<proteinExistence type="predicted"/>
<keyword evidence="3" id="KW-1185">Reference proteome</keyword>
<feature type="compositionally biased region" description="Basic and acidic residues" evidence="1">
    <location>
        <begin position="26"/>
        <end position="45"/>
    </location>
</feature>
<evidence type="ECO:0000313" key="3">
    <source>
        <dbReference type="Proteomes" id="UP000708208"/>
    </source>
</evidence>
<reference evidence="2" key="1">
    <citation type="submission" date="2021-06" db="EMBL/GenBank/DDBJ databases">
        <authorList>
            <person name="Hodson N. C."/>
            <person name="Mongue J. A."/>
            <person name="Jaron S. K."/>
        </authorList>
    </citation>
    <scope>NUCLEOTIDE SEQUENCE</scope>
</reference>